<feature type="transmembrane region" description="Helical" evidence="10">
    <location>
        <begin position="464"/>
        <end position="484"/>
    </location>
</feature>
<evidence type="ECO:0000256" key="5">
    <source>
        <dbReference type="ARBA" id="ARBA00022692"/>
    </source>
</evidence>
<keyword evidence="14" id="KW-1185">Reference proteome</keyword>
<evidence type="ECO:0000256" key="8">
    <source>
        <dbReference type="ARBA" id="ARBA00023065"/>
    </source>
</evidence>
<proteinExistence type="inferred from homology"/>
<evidence type="ECO:0000313" key="14">
    <source>
        <dbReference type="Proteomes" id="UP000327013"/>
    </source>
</evidence>
<dbReference type="OrthoDB" id="504708at2759"/>
<name>A0A5N6REE0_9ROSI</name>
<reference evidence="13 14" key="1">
    <citation type="submission" date="2019-06" db="EMBL/GenBank/DDBJ databases">
        <title>A chromosomal-level reference genome of Carpinus fangiana (Coryloideae, Betulaceae).</title>
        <authorList>
            <person name="Yang X."/>
            <person name="Wang Z."/>
            <person name="Zhang L."/>
            <person name="Hao G."/>
            <person name="Liu J."/>
            <person name="Yang Y."/>
        </authorList>
    </citation>
    <scope>NUCLEOTIDE SEQUENCE [LARGE SCALE GENOMIC DNA]</scope>
    <source>
        <strain evidence="13">Cfa_2016G</strain>
        <tissue evidence="13">Leaf</tissue>
    </source>
</reference>
<feature type="transmembrane region" description="Helical" evidence="10">
    <location>
        <begin position="281"/>
        <end position="300"/>
    </location>
</feature>
<gene>
    <name evidence="13" type="ORF">FH972_015082</name>
</gene>
<evidence type="ECO:0000256" key="1">
    <source>
        <dbReference type="ARBA" id="ARBA00004651"/>
    </source>
</evidence>
<evidence type="ECO:0000256" key="4">
    <source>
        <dbReference type="ARBA" id="ARBA00022538"/>
    </source>
</evidence>
<keyword evidence="9 10" id="KW-0472">Membrane</keyword>
<dbReference type="Pfam" id="PF02705">
    <property type="entry name" value="K_trans"/>
    <property type="match status" value="1"/>
</dbReference>
<evidence type="ECO:0000256" key="7">
    <source>
        <dbReference type="ARBA" id="ARBA00022989"/>
    </source>
</evidence>
<protein>
    <recommendedName>
        <fullName evidence="10">Potassium transporter</fullName>
    </recommendedName>
</protein>
<evidence type="ECO:0000256" key="9">
    <source>
        <dbReference type="ARBA" id="ARBA00023136"/>
    </source>
</evidence>
<dbReference type="EMBL" id="CM017326">
    <property type="protein sequence ID" value="KAE8076428.1"/>
    <property type="molecule type" value="Genomic_DNA"/>
</dbReference>
<dbReference type="Proteomes" id="UP000327013">
    <property type="component" value="Chromosome 6"/>
</dbReference>
<dbReference type="NCBIfam" id="TIGR00794">
    <property type="entry name" value="kup"/>
    <property type="match status" value="1"/>
</dbReference>
<keyword evidence="8 10" id="KW-0406">Ion transport</keyword>
<dbReference type="InterPro" id="IPR053952">
    <property type="entry name" value="K_trans_C"/>
</dbReference>
<evidence type="ECO:0000256" key="2">
    <source>
        <dbReference type="ARBA" id="ARBA00008440"/>
    </source>
</evidence>
<keyword evidence="7 10" id="KW-1133">Transmembrane helix</keyword>
<evidence type="ECO:0000256" key="10">
    <source>
        <dbReference type="RuleBase" id="RU321113"/>
    </source>
</evidence>
<dbReference type="Pfam" id="PF22776">
    <property type="entry name" value="K_trans_C"/>
    <property type="match status" value="1"/>
</dbReference>
<sequence>MDCLLRQADSLETLSEVVVDSAATTAHLRTLHGEKMDRWGTLVLAYKTLGVVFGGLVTSPLYVYPSIKFLKSPTEEDYLGIFSIIFWTLTLIGVVKYASIALKADDQGEGGTFALYSLLCRHMNIGILSSKRASTNSSLSHSMDEVTKKQSKLGIFFESSVVARRVLLFVAILGMCMLIGDGILTPAISVLSAMDGLRAPFPSVSKSLVEALSATVLVVLFLLQKFGTSRVSFLFSPIMGMWTLTTPIVGIYSIIHHYPRIFKALSPHYIVHFFLRNGKEGWLLLGGTVLCITGSEALFADLGHFNRSSIQIAFFFTIYPSLVLTYAGQTAYLIKNPNDHDDGFYKFIPTAVYWPIFIVATSAAIVASQSLISATFSVIKQSVVLDYFPRVKVVHTSRSKEGEVYSPEVNYILMILCVAVILIFGDGKDIGNAFGVVVSLVMLITTILLTLVMIIIWRTPCGLVALYFSVFFVMEGVYVSAVCTKIHEGGWIPFAISFFLALIMFGWFYGRQRKMEYELTHKIPLDRLGMLLSDPSVQRVPGLCFFYTNIQDGLTPVLGHYIKNMKSLHKVTIFTTLRYSLVPKVAPRERIVIKKLGLKGVYGCVVHYGYADSLNLDGDDFVGQVTASLRVHIQNCSDGRPSSPMEIQEEISDLEQAKQAGVAHVRGKTRFYIGKSCSWFDRIMLAFYELLHNNCRSALPALWVPLPQRIEVGMLYEA</sequence>
<dbReference type="InterPro" id="IPR053951">
    <property type="entry name" value="K_trans_N"/>
</dbReference>
<keyword evidence="6 10" id="KW-0630">Potassium</keyword>
<keyword evidence="5 10" id="KW-0812">Transmembrane</keyword>
<feature type="transmembrane region" description="Helical" evidence="10">
    <location>
        <begin position="78"/>
        <end position="98"/>
    </location>
</feature>
<feature type="domain" description="K+ potassium transporter integral membrane" evidence="11">
    <location>
        <begin position="45"/>
        <end position="527"/>
    </location>
</feature>
<comment type="similarity">
    <text evidence="2 10">Belongs to the HAK/KUP transporter (TC 2.A.72.3) family.</text>
</comment>
<dbReference type="AlphaFoldDB" id="A0A5N6REE0"/>
<feature type="transmembrane region" description="Helical" evidence="10">
    <location>
        <begin position="312"/>
        <end position="332"/>
    </location>
</feature>
<feature type="transmembrane region" description="Helical" evidence="10">
    <location>
        <begin position="352"/>
        <end position="372"/>
    </location>
</feature>
<evidence type="ECO:0000256" key="6">
    <source>
        <dbReference type="ARBA" id="ARBA00022958"/>
    </source>
</evidence>
<evidence type="ECO:0000259" key="12">
    <source>
        <dbReference type="Pfam" id="PF22776"/>
    </source>
</evidence>
<evidence type="ECO:0000259" key="11">
    <source>
        <dbReference type="Pfam" id="PF02705"/>
    </source>
</evidence>
<dbReference type="PANTHER" id="PTHR30540:SF13">
    <property type="entry name" value="POTASSIUM TRANSPORTER 17-RELATED"/>
    <property type="match status" value="1"/>
</dbReference>
<accession>A0A5N6REE0</accession>
<organism evidence="13 14">
    <name type="scientific">Carpinus fangiana</name>
    <dbReference type="NCBI Taxonomy" id="176857"/>
    <lineage>
        <taxon>Eukaryota</taxon>
        <taxon>Viridiplantae</taxon>
        <taxon>Streptophyta</taxon>
        <taxon>Embryophyta</taxon>
        <taxon>Tracheophyta</taxon>
        <taxon>Spermatophyta</taxon>
        <taxon>Magnoliopsida</taxon>
        <taxon>eudicotyledons</taxon>
        <taxon>Gunneridae</taxon>
        <taxon>Pentapetalae</taxon>
        <taxon>rosids</taxon>
        <taxon>fabids</taxon>
        <taxon>Fagales</taxon>
        <taxon>Betulaceae</taxon>
        <taxon>Carpinus</taxon>
    </lineage>
</organism>
<dbReference type="InterPro" id="IPR003855">
    <property type="entry name" value="K+_transporter"/>
</dbReference>
<comment type="subcellular location">
    <subcellularLocation>
        <location evidence="1">Cell membrane</location>
        <topology evidence="1">Multi-pass membrane protein</topology>
    </subcellularLocation>
    <subcellularLocation>
        <location evidence="10">Membrane</location>
        <topology evidence="10">Multi-pass membrane protein</topology>
    </subcellularLocation>
</comment>
<feature type="transmembrane region" description="Helical" evidence="10">
    <location>
        <begin position="39"/>
        <end position="58"/>
    </location>
</feature>
<feature type="transmembrane region" description="Helical" evidence="10">
    <location>
        <begin position="409"/>
        <end position="427"/>
    </location>
</feature>
<evidence type="ECO:0000313" key="13">
    <source>
        <dbReference type="EMBL" id="KAE8076428.1"/>
    </source>
</evidence>
<feature type="transmembrane region" description="Helical" evidence="10">
    <location>
        <begin position="166"/>
        <end position="188"/>
    </location>
</feature>
<dbReference type="PANTHER" id="PTHR30540">
    <property type="entry name" value="OSMOTIC STRESS POTASSIUM TRANSPORTER"/>
    <property type="match status" value="1"/>
</dbReference>
<keyword evidence="4 10" id="KW-0633">Potassium transport</keyword>
<feature type="transmembrane region" description="Helical" evidence="10">
    <location>
        <begin position="208"/>
        <end position="226"/>
    </location>
</feature>
<feature type="domain" description="K+ potassium transporter C-terminal" evidence="12">
    <location>
        <begin position="541"/>
        <end position="716"/>
    </location>
</feature>
<dbReference type="GO" id="GO:0015079">
    <property type="term" value="F:potassium ion transmembrane transporter activity"/>
    <property type="evidence" value="ECO:0007669"/>
    <property type="project" value="UniProtKB-UniRule"/>
</dbReference>
<dbReference type="GO" id="GO:0005886">
    <property type="term" value="C:plasma membrane"/>
    <property type="evidence" value="ECO:0007669"/>
    <property type="project" value="UniProtKB-SubCell"/>
</dbReference>
<evidence type="ECO:0000256" key="3">
    <source>
        <dbReference type="ARBA" id="ARBA00022448"/>
    </source>
</evidence>
<keyword evidence="3" id="KW-0813">Transport</keyword>
<feature type="transmembrane region" description="Helical" evidence="10">
    <location>
        <begin position="490"/>
        <end position="509"/>
    </location>
</feature>
<feature type="transmembrane region" description="Helical" evidence="10">
    <location>
        <begin position="433"/>
        <end position="457"/>
    </location>
</feature>
<feature type="transmembrane region" description="Helical" evidence="10">
    <location>
        <begin position="233"/>
        <end position="255"/>
    </location>
</feature>
<comment type="function">
    <text evidence="10">Potassium transporter.</text>
</comment>